<dbReference type="PANTHER" id="PTHR32134">
    <property type="entry name" value="FNIP REPEAT-CONTAINING PROTEIN"/>
    <property type="match status" value="1"/>
</dbReference>
<keyword evidence="1" id="KW-0677">Repeat</keyword>
<reference evidence="2" key="1">
    <citation type="submission" date="2020-01" db="EMBL/GenBank/DDBJ databases">
        <title>Development of genomics and gene disruption for Polysphondylium violaceum indicates a role for the polyketide synthase stlB in stalk morphogenesis.</title>
        <authorList>
            <person name="Narita B."/>
            <person name="Kawabe Y."/>
            <person name="Kin K."/>
            <person name="Saito T."/>
            <person name="Gibbs R."/>
            <person name="Kuspa A."/>
            <person name="Muzny D."/>
            <person name="Queller D."/>
            <person name="Richards S."/>
            <person name="Strassman J."/>
            <person name="Sucgang R."/>
            <person name="Worley K."/>
            <person name="Schaap P."/>
        </authorList>
    </citation>
    <scope>NUCLEOTIDE SEQUENCE</scope>
    <source>
        <strain evidence="2">QSvi11</strain>
    </source>
</reference>
<gene>
    <name evidence="2" type="ORF">CYY_003174</name>
</gene>
<dbReference type="SUPFAM" id="SSF52058">
    <property type="entry name" value="L domain-like"/>
    <property type="match status" value="1"/>
</dbReference>
<organism evidence="2 3">
    <name type="scientific">Polysphondylium violaceum</name>
    <dbReference type="NCBI Taxonomy" id="133409"/>
    <lineage>
        <taxon>Eukaryota</taxon>
        <taxon>Amoebozoa</taxon>
        <taxon>Evosea</taxon>
        <taxon>Eumycetozoa</taxon>
        <taxon>Dictyostelia</taxon>
        <taxon>Dictyosteliales</taxon>
        <taxon>Dictyosteliaceae</taxon>
        <taxon>Polysphondylium</taxon>
    </lineage>
</organism>
<protein>
    <recommendedName>
        <fullName evidence="4">FNIP repeat-containing protein</fullName>
    </recommendedName>
</protein>
<dbReference type="OrthoDB" id="23992at2759"/>
<dbReference type="InterPro" id="IPR008615">
    <property type="entry name" value="FNIP"/>
</dbReference>
<sequence>MTESFYLIWRNQYIQRLIRNLVCEDYVINVNNKYLIKNHQYLSLFTNKDKLDYNITIRFMGYAVDYFDIDKRNRYLINNVDISVDSDVDNIDLNEIHDGVHKLSLIMGYGTKVTGKLPSSITYLRLYKNTFDHQPPYAQQILSNLPANLQELELGIQRYSISSPCIMPESLTDISYNTPLYYQNLKWFVVPPNKVYESCMLYVDSMESFEWLIVNKWICFIEIDANLLNMLMFQHQLPSHVTNIVVSDGIVQDTSFFPQTLESLYCCYGTLISHLAHLKYLVLVGVHELKLKKGVLPASLKDLCLDYNHPLEVDVLPPHLTILNLLSYNQPLGPNVLPPDLTTLWLPSYNQPLCSNILPSSVTDLDLTSFNQPLGAYVLPQKLKRLRLSEFSQPVLPSHSLPVSLTSLTIKGFNGSFDQCQPLDNLKELQIDSLVPSLATLLVNVEKICLRANRKVSDPSSIACLYNTSIRSLLIDFYDRTTIYPNTFPPTLKYLTLVNAVLDSDDVIPSGCVNLTKAL</sequence>
<dbReference type="EMBL" id="AJWJ01000096">
    <property type="protein sequence ID" value="KAF2075533.1"/>
    <property type="molecule type" value="Genomic_DNA"/>
</dbReference>
<evidence type="ECO:0008006" key="4">
    <source>
        <dbReference type="Google" id="ProtNLM"/>
    </source>
</evidence>
<dbReference type="AlphaFoldDB" id="A0A8J4PX16"/>
<keyword evidence="3" id="KW-1185">Reference proteome</keyword>
<evidence type="ECO:0000256" key="1">
    <source>
        <dbReference type="ARBA" id="ARBA00022737"/>
    </source>
</evidence>
<evidence type="ECO:0000313" key="3">
    <source>
        <dbReference type="Proteomes" id="UP000695562"/>
    </source>
</evidence>
<dbReference type="PANTHER" id="PTHR32134:SF92">
    <property type="entry name" value="FNIP REPEAT-CONTAINING PROTEIN"/>
    <property type="match status" value="1"/>
</dbReference>
<evidence type="ECO:0000313" key="2">
    <source>
        <dbReference type="EMBL" id="KAF2075533.1"/>
    </source>
</evidence>
<dbReference type="Proteomes" id="UP000695562">
    <property type="component" value="Unassembled WGS sequence"/>
</dbReference>
<dbReference type="Pfam" id="PF05725">
    <property type="entry name" value="FNIP"/>
    <property type="match status" value="3"/>
</dbReference>
<proteinExistence type="predicted"/>
<dbReference type="InterPro" id="IPR051251">
    <property type="entry name" value="STK_FNIP-Repeat"/>
</dbReference>
<accession>A0A8J4PX16</accession>
<comment type="caution">
    <text evidence="2">The sequence shown here is derived from an EMBL/GenBank/DDBJ whole genome shotgun (WGS) entry which is preliminary data.</text>
</comment>
<name>A0A8J4PX16_9MYCE</name>